<dbReference type="EMBL" id="JAPDMQ010000058">
    <property type="protein sequence ID" value="KAK0537550.1"/>
    <property type="molecule type" value="Genomic_DNA"/>
</dbReference>
<gene>
    <name evidence="2" type="ORF">OC842_001603</name>
</gene>
<evidence type="ECO:0000313" key="3">
    <source>
        <dbReference type="Proteomes" id="UP001176521"/>
    </source>
</evidence>
<evidence type="ECO:0000256" key="1">
    <source>
        <dbReference type="SAM" id="MobiDB-lite"/>
    </source>
</evidence>
<name>A0AAN6GG45_9BASI</name>
<comment type="caution">
    <text evidence="2">The sequence shown here is derived from an EMBL/GenBank/DDBJ whole genome shotgun (WGS) entry which is preliminary data.</text>
</comment>
<reference evidence="2" key="1">
    <citation type="journal article" date="2023" name="PhytoFront">
        <title>Draft Genome Resources of Seven Strains of Tilletia horrida, Causal Agent of Kernel Smut of Rice.</title>
        <authorList>
            <person name="Khanal S."/>
            <person name="Antony Babu S."/>
            <person name="Zhou X.G."/>
        </authorList>
    </citation>
    <scope>NUCLEOTIDE SEQUENCE</scope>
    <source>
        <strain evidence="2">TX3</strain>
    </source>
</reference>
<organism evidence="2 3">
    <name type="scientific">Tilletia horrida</name>
    <dbReference type="NCBI Taxonomy" id="155126"/>
    <lineage>
        <taxon>Eukaryota</taxon>
        <taxon>Fungi</taxon>
        <taxon>Dikarya</taxon>
        <taxon>Basidiomycota</taxon>
        <taxon>Ustilaginomycotina</taxon>
        <taxon>Exobasidiomycetes</taxon>
        <taxon>Tilletiales</taxon>
        <taxon>Tilletiaceae</taxon>
        <taxon>Tilletia</taxon>
    </lineage>
</organism>
<sequence>MDAPTLSLSEFRSRIEAVLQPRGSFQPDAVEAARLLLAYAYGLAHDELLEATLQEIDVRAGALLDTLQEDGEAGLELGLGLEGDRAWEAQRAQYQPLQAGPAWAWVEAVYAQEEEEENDGKAALPLPTTTKPVSSPAPGAQLKELASSSPRLLDLILQGRHIRSSLHPFNLYRYVFHDLDRRPTFRLLHLLKTAHLPQTRTLLACNAPFASPQWALLTAAAAHPESSARADLEALCAHLLERAHADTTPPRARLRLVSQALALAPPDQLRALLPQWTLVAREVEEALQGGDPYADAASAAVADADADAAARGFGAGLGLGGLPSVVNIGELGAGVRSWGASVGRMVSGVWR</sequence>
<evidence type="ECO:0000313" key="2">
    <source>
        <dbReference type="EMBL" id="KAK0537550.1"/>
    </source>
</evidence>
<feature type="region of interest" description="Disordered" evidence="1">
    <location>
        <begin position="116"/>
        <end position="141"/>
    </location>
</feature>
<dbReference type="AlphaFoldDB" id="A0AAN6GG45"/>
<dbReference type="Proteomes" id="UP001176521">
    <property type="component" value="Unassembled WGS sequence"/>
</dbReference>
<proteinExistence type="predicted"/>
<protein>
    <submittedName>
        <fullName evidence="2">Uncharacterized protein</fullName>
    </submittedName>
</protein>
<keyword evidence="3" id="KW-1185">Reference proteome</keyword>
<accession>A0AAN6GG45</accession>